<dbReference type="InterPro" id="IPR046342">
    <property type="entry name" value="CBS_dom_sf"/>
</dbReference>
<keyword evidence="4" id="KW-1185">Reference proteome</keyword>
<evidence type="ECO:0000313" key="3">
    <source>
        <dbReference type="EMBL" id="MCP1387172.1"/>
    </source>
</evidence>
<dbReference type="Pfam" id="PF00571">
    <property type="entry name" value="CBS"/>
    <property type="match status" value="1"/>
</dbReference>
<keyword evidence="1" id="KW-0129">CBS domain</keyword>
<dbReference type="Gene3D" id="3.10.580.10">
    <property type="entry name" value="CBS-domain"/>
    <property type="match status" value="1"/>
</dbReference>
<evidence type="ECO:0000313" key="4">
    <source>
        <dbReference type="Proteomes" id="UP001204000"/>
    </source>
</evidence>
<dbReference type="RefSeq" id="WP_253576205.1">
    <property type="nucleotide sequence ID" value="NZ_JAMFTQ010000002.1"/>
</dbReference>
<comment type="caution">
    <text evidence="3">The sequence shown here is derived from an EMBL/GenBank/DDBJ whole genome shotgun (WGS) entry which is preliminary data.</text>
</comment>
<sequence>MAEQAPSRAVAFLAAFNEIEAFLREELSAKKSDSFKWMCTQGAKRGVLTRDQADDLKEFAELRNAISHGEYRDFRPIAEPLQETVEEIQRIRNALLEPTLAVQVVGQEQRVVTFAPDDDILEPLHAIRETGHTQFPIYDDGTCIGLLTTNAIARWVSAELERGNLIDPDGEGTTVGEALKLSGQHDHPVFLPRTATAAMAIDALTTPLDSGALPRLVIITEHGKPTQRPIAVVGPTDIPALADEI</sequence>
<evidence type="ECO:0000259" key="2">
    <source>
        <dbReference type="PROSITE" id="PS51371"/>
    </source>
</evidence>
<dbReference type="InterPro" id="IPR000644">
    <property type="entry name" value="CBS_dom"/>
</dbReference>
<feature type="domain" description="CBS" evidence="2">
    <location>
        <begin position="107"/>
        <end position="162"/>
    </location>
</feature>
<protein>
    <submittedName>
        <fullName evidence="3">CBS domain-containing protein</fullName>
    </submittedName>
</protein>
<reference evidence="3" key="1">
    <citation type="submission" date="2022-05" db="EMBL/GenBank/DDBJ databases">
        <title>Corynebacterium sp. TA-R-1 sp. nov., isolated from human feces.</title>
        <authorList>
            <person name="Shamsuzzaman M."/>
            <person name="Dahal R.H."/>
        </authorList>
    </citation>
    <scope>NUCLEOTIDE SEQUENCE</scope>
    <source>
        <strain evidence="3">TA-R-1</strain>
    </source>
</reference>
<name>A0ABT1FZZ7_9CORY</name>
<dbReference type="EMBL" id="JAMFTQ010000002">
    <property type="protein sequence ID" value="MCP1387172.1"/>
    <property type="molecule type" value="Genomic_DNA"/>
</dbReference>
<dbReference type="Proteomes" id="UP001204000">
    <property type="component" value="Unassembled WGS sequence"/>
</dbReference>
<dbReference type="SUPFAM" id="SSF54631">
    <property type="entry name" value="CBS-domain pair"/>
    <property type="match status" value="1"/>
</dbReference>
<accession>A0ABT1FZZ7</accession>
<dbReference type="PROSITE" id="PS51371">
    <property type="entry name" value="CBS"/>
    <property type="match status" value="1"/>
</dbReference>
<evidence type="ECO:0000256" key="1">
    <source>
        <dbReference type="PROSITE-ProRule" id="PRU00703"/>
    </source>
</evidence>
<proteinExistence type="predicted"/>
<gene>
    <name evidence="3" type="ORF">M5J20_03055</name>
</gene>
<organism evidence="3 4">
    <name type="scientific">Corynebacterium stercoris</name>
    <dbReference type="NCBI Taxonomy" id="2943490"/>
    <lineage>
        <taxon>Bacteria</taxon>
        <taxon>Bacillati</taxon>
        <taxon>Actinomycetota</taxon>
        <taxon>Actinomycetes</taxon>
        <taxon>Mycobacteriales</taxon>
        <taxon>Corynebacteriaceae</taxon>
        <taxon>Corynebacterium</taxon>
    </lineage>
</organism>